<comment type="caution">
    <text evidence="1">The sequence shown here is derived from an EMBL/GenBank/DDBJ whole genome shotgun (WGS) entry which is preliminary data.</text>
</comment>
<accession>A0ABP5JDA0</accession>
<reference evidence="2" key="1">
    <citation type="journal article" date="2019" name="Int. J. Syst. Evol. Microbiol.">
        <title>The Global Catalogue of Microorganisms (GCM) 10K type strain sequencing project: providing services to taxonomists for standard genome sequencing and annotation.</title>
        <authorList>
            <consortium name="The Broad Institute Genomics Platform"/>
            <consortium name="The Broad Institute Genome Sequencing Center for Infectious Disease"/>
            <person name="Wu L."/>
            <person name="Ma J."/>
        </authorList>
    </citation>
    <scope>NUCLEOTIDE SEQUENCE [LARGE SCALE GENOMIC DNA]</scope>
    <source>
        <strain evidence="2">JCM 15914</strain>
    </source>
</reference>
<evidence type="ECO:0000313" key="1">
    <source>
        <dbReference type="EMBL" id="GAA2116433.1"/>
    </source>
</evidence>
<evidence type="ECO:0000313" key="2">
    <source>
        <dbReference type="Proteomes" id="UP001500166"/>
    </source>
</evidence>
<organism evidence="1 2">
    <name type="scientific">Kocuria atrinae</name>
    <dbReference type="NCBI Taxonomy" id="592377"/>
    <lineage>
        <taxon>Bacteria</taxon>
        <taxon>Bacillati</taxon>
        <taxon>Actinomycetota</taxon>
        <taxon>Actinomycetes</taxon>
        <taxon>Micrococcales</taxon>
        <taxon>Micrococcaceae</taxon>
        <taxon>Kocuria</taxon>
    </lineage>
</organism>
<sequence>MMSSYAPNPALDVALPPTTVELIRLLRKEAHNSKTLAQDLQVARETNQKYLEALADRDRLIQEYIETIQRIRANSGETV</sequence>
<dbReference type="Proteomes" id="UP001500166">
    <property type="component" value="Unassembled WGS sequence"/>
</dbReference>
<proteinExistence type="predicted"/>
<keyword evidence="2" id="KW-1185">Reference proteome</keyword>
<name>A0ABP5JDA0_9MICC</name>
<protein>
    <submittedName>
        <fullName evidence="1">Uncharacterized protein</fullName>
    </submittedName>
</protein>
<gene>
    <name evidence="1" type="ORF">GCM10009824_15130</name>
</gene>
<dbReference type="EMBL" id="BAAAQA010000015">
    <property type="protein sequence ID" value="GAA2116433.1"/>
    <property type="molecule type" value="Genomic_DNA"/>
</dbReference>